<dbReference type="Pfam" id="PF02825">
    <property type="entry name" value="WWE"/>
    <property type="match status" value="1"/>
</dbReference>
<feature type="domain" description="WWE" evidence="3">
    <location>
        <begin position="143"/>
        <end position="229"/>
    </location>
</feature>
<dbReference type="InterPro" id="IPR029058">
    <property type="entry name" value="AB_hydrolase_fold"/>
</dbReference>
<sequence length="797" mass="90975">MSNVNENISANSSTNITNENTQSQNIAGLDNQFQESFSQLQQNINEVTLDESQSQCLITASEQLKQHLSSNYGFSDLDEYNSHILPPRKTLETDQYNTILPKDNIDSSSSNVLKNQNDSTFIKTSNPSIKQTVKTMGILENTSPTQPQDLLLCIYEPIKWHWFYCKYADKNIWVPFSQKDSDAIEQAFMLDDQHNESVIPTDGTRFDVYLNQRIRKPVYWSDKPTSIRRCSWFLRNRSGSNFIPYDEAIATILEEEYRTAWDTNEWGRRIPVTNYEEVVLHSPTAIIHCGTSITLLNNSEENHNYQQIDQTNISSLKQCIVKRGFEEFVIPCDEPSKVDHLLFIVHGIGSYCDIKMRPIYEVVDDFRSLALQLTQSHFKTSCQSDKIGRIEVLPVSWHFALHSKDIDCKLKSISLPSIPRLRNFSNDTILDVLFYTSPTFCQTIINAVGNEMNHMYTQYLLRNPNFNGHVSIGGHSLGSLISFDLLCNQQPPSSTKKPESSLQESVDEEKVKLNRGASYLTLGKAGTGQPYITYPQLKFQLDYFFGFGSPIGMFVTVRGIESLGENFKFPTCPGFLNIFHPYDPVAYRIEPLINAIFENIPPLQVPHHKGRKRMHLELKDTIAHIGTALKSYFVNSVQNTLSKLYFQVPSNQSIKYDSRENVDNKQKIQSNSKSSSETTQKSTQCFNNKPGILNKGNRVDYVLQEAPLESFNEYLFAVGSHLCYWESEDTILLVLKEMYSITGISPDNQVQHAILPFDIHDNDNSNYPISMQFKEPPGFNMSYGTLPPSLYNDKLNN</sequence>
<organism evidence="5 6">
    <name type="scientific">Cinara cedri</name>
    <dbReference type="NCBI Taxonomy" id="506608"/>
    <lineage>
        <taxon>Eukaryota</taxon>
        <taxon>Metazoa</taxon>
        <taxon>Ecdysozoa</taxon>
        <taxon>Arthropoda</taxon>
        <taxon>Hexapoda</taxon>
        <taxon>Insecta</taxon>
        <taxon>Pterygota</taxon>
        <taxon>Neoptera</taxon>
        <taxon>Paraneoptera</taxon>
        <taxon>Hemiptera</taxon>
        <taxon>Sternorrhyncha</taxon>
        <taxon>Aphidomorpha</taxon>
        <taxon>Aphidoidea</taxon>
        <taxon>Aphididae</taxon>
        <taxon>Lachninae</taxon>
        <taxon>Cinara</taxon>
    </lineage>
</organism>
<dbReference type="OrthoDB" id="69269at2759"/>
<evidence type="ECO:0000259" key="3">
    <source>
        <dbReference type="PROSITE" id="PS50918"/>
    </source>
</evidence>
<dbReference type="SUPFAM" id="SSF117839">
    <property type="entry name" value="WWE domain"/>
    <property type="match status" value="1"/>
</dbReference>
<feature type="compositionally biased region" description="Low complexity" evidence="2">
    <location>
        <begin position="667"/>
        <end position="684"/>
    </location>
</feature>
<evidence type="ECO:0000256" key="1">
    <source>
        <dbReference type="ARBA" id="ARBA00038464"/>
    </source>
</evidence>
<dbReference type="SMART" id="SM01127">
    <property type="entry name" value="DDHD"/>
    <property type="match status" value="1"/>
</dbReference>
<proteinExistence type="inferred from homology"/>
<dbReference type="Pfam" id="PF23464">
    <property type="entry name" value="WWE_3"/>
    <property type="match status" value="1"/>
</dbReference>
<dbReference type="AlphaFoldDB" id="A0A5E4MZP8"/>
<feature type="domain" description="DDHD" evidence="4">
    <location>
        <begin position="537"/>
        <end position="740"/>
    </location>
</feature>
<evidence type="ECO:0000256" key="2">
    <source>
        <dbReference type="SAM" id="MobiDB-lite"/>
    </source>
</evidence>
<dbReference type="PANTHER" id="PTHR23509:SF10">
    <property type="entry name" value="LD21067P"/>
    <property type="match status" value="1"/>
</dbReference>
<dbReference type="PROSITE" id="PS51043">
    <property type="entry name" value="DDHD"/>
    <property type="match status" value="1"/>
</dbReference>
<accession>A0A5E4MZP8</accession>
<dbReference type="InterPro" id="IPR057825">
    <property type="entry name" value="WWE_SEC23-DDH2"/>
</dbReference>
<evidence type="ECO:0000313" key="6">
    <source>
        <dbReference type="Proteomes" id="UP000325440"/>
    </source>
</evidence>
<dbReference type="GO" id="GO:0004620">
    <property type="term" value="F:phospholipase activity"/>
    <property type="evidence" value="ECO:0007669"/>
    <property type="project" value="TreeGrafter"/>
</dbReference>
<keyword evidence="5" id="KW-0378">Hydrolase</keyword>
<dbReference type="Pfam" id="PF02862">
    <property type="entry name" value="DDHD"/>
    <property type="match status" value="1"/>
</dbReference>
<dbReference type="InterPro" id="IPR058055">
    <property type="entry name" value="PA-PLA1"/>
</dbReference>
<dbReference type="GO" id="GO:0030134">
    <property type="term" value="C:COPII-coated ER to Golgi transport vesicle"/>
    <property type="evidence" value="ECO:0007669"/>
    <property type="project" value="TreeGrafter"/>
</dbReference>
<name>A0A5E4MZP8_9HEMI</name>
<dbReference type="SUPFAM" id="SSF53474">
    <property type="entry name" value="alpha/beta-Hydrolases"/>
    <property type="match status" value="1"/>
</dbReference>
<evidence type="ECO:0000313" key="5">
    <source>
        <dbReference type="EMBL" id="VVC36238.1"/>
    </source>
</evidence>
<dbReference type="EMBL" id="CABPRJ010001431">
    <property type="protein sequence ID" value="VVC36238.1"/>
    <property type="molecule type" value="Genomic_DNA"/>
</dbReference>
<dbReference type="InterPro" id="IPR004170">
    <property type="entry name" value="WWE_dom"/>
</dbReference>
<feature type="region of interest" description="Disordered" evidence="2">
    <location>
        <begin position="657"/>
        <end position="689"/>
    </location>
</feature>
<dbReference type="GO" id="GO:0046872">
    <property type="term" value="F:metal ion binding"/>
    <property type="evidence" value="ECO:0007669"/>
    <property type="project" value="InterPro"/>
</dbReference>
<dbReference type="InterPro" id="IPR004177">
    <property type="entry name" value="DDHD_dom"/>
</dbReference>
<keyword evidence="6" id="KW-1185">Reference proteome</keyword>
<dbReference type="PANTHER" id="PTHR23509">
    <property type="entry name" value="PA-PL1 PHOSPHOLIPASE FAMILY"/>
    <property type="match status" value="1"/>
</dbReference>
<protein>
    <submittedName>
        <fullName evidence="5">DDHD domain,Alpha/Beta hydrolase fold,WWE domain</fullName>
    </submittedName>
</protein>
<dbReference type="PROSITE" id="PS50918">
    <property type="entry name" value="WWE"/>
    <property type="match status" value="1"/>
</dbReference>
<gene>
    <name evidence="5" type="ORF">CINCED_3A009347</name>
</gene>
<dbReference type="InterPro" id="IPR037197">
    <property type="entry name" value="WWE_dom_sf"/>
</dbReference>
<feature type="region of interest" description="Disordered" evidence="2">
    <location>
        <begin position="1"/>
        <end position="20"/>
    </location>
</feature>
<reference evidence="5 6" key="1">
    <citation type="submission" date="2019-08" db="EMBL/GenBank/DDBJ databases">
        <authorList>
            <person name="Alioto T."/>
            <person name="Alioto T."/>
            <person name="Gomez Garrido J."/>
        </authorList>
    </citation>
    <scope>NUCLEOTIDE SEQUENCE [LARGE SCALE GENOMIC DNA]</scope>
</reference>
<evidence type="ECO:0000259" key="4">
    <source>
        <dbReference type="PROSITE" id="PS51043"/>
    </source>
</evidence>
<dbReference type="Proteomes" id="UP000325440">
    <property type="component" value="Unassembled WGS sequence"/>
</dbReference>
<comment type="similarity">
    <text evidence="1">Belongs to the PA-PLA1 family.</text>
</comment>
<feature type="compositionally biased region" description="Basic and acidic residues" evidence="2">
    <location>
        <begin position="657"/>
        <end position="666"/>
    </location>
</feature>